<dbReference type="OrthoDB" id="7487068at2759"/>
<keyword evidence="2" id="KW-1185">Reference proteome</keyword>
<organism evidence="1 2">
    <name type="scientific">Portunus trituberculatus</name>
    <name type="common">Swimming crab</name>
    <name type="synonym">Neptunus trituberculatus</name>
    <dbReference type="NCBI Taxonomy" id="210409"/>
    <lineage>
        <taxon>Eukaryota</taxon>
        <taxon>Metazoa</taxon>
        <taxon>Ecdysozoa</taxon>
        <taxon>Arthropoda</taxon>
        <taxon>Crustacea</taxon>
        <taxon>Multicrustacea</taxon>
        <taxon>Malacostraca</taxon>
        <taxon>Eumalacostraca</taxon>
        <taxon>Eucarida</taxon>
        <taxon>Decapoda</taxon>
        <taxon>Pleocyemata</taxon>
        <taxon>Brachyura</taxon>
        <taxon>Eubrachyura</taxon>
        <taxon>Portunoidea</taxon>
        <taxon>Portunidae</taxon>
        <taxon>Portuninae</taxon>
        <taxon>Portunus</taxon>
    </lineage>
</organism>
<sequence>MPLTLVSTSLKGKTRSLGNGLALVTVWEHNISKVALLQESHFCLGNWEVCHGEVVLPKGRCYISTRIAILQLVYWAQLYLLPMLCCPGCQKIGYSINTCRSATRCSCCSGPHPYSQQDVTCTRQHHSFQCGGPPQTSVGLLPIQSKSPAALHLPHTESHSLHINMKLRGLQWNKPQASCRPPPPSTLVHMALPSAATLVHPEVFYLAVTGGNHFSVLTDLHKEEEIDPLQEIFITSAPIMT</sequence>
<comment type="caution">
    <text evidence="1">The sequence shown here is derived from an EMBL/GenBank/DDBJ whole genome shotgun (WGS) entry which is preliminary data.</text>
</comment>
<accession>A0A5B7GQK5</accession>
<gene>
    <name evidence="1" type="ORF">E2C01_052894</name>
</gene>
<protein>
    <submittedName>
        <fullName evidence="1">Uncharacterized protein</fullName>
    </submittedName>
</protein>
<name>A0A5B7GQK5_PORTR</name>
<reference evidence="1 2" key="1">
    <citation type="submission" date="2019-05" db="EMBL/GenBank/DDBJ databases">
        <title>Another draft genome of Portunus trituberculatus and its Hox gene families provides insights of decapod evolution.</title>
        <authorList>
            <person name="Jeong J.-H."/>
            <person name="Song I."/>
            <person name="Kim S."/>
            <person name="Choi T."/>
            <person name="Kim D."/>
            <person name="Ryu S."/>
            <person name="Kim W."/>
        </authorList>
    </citation>
    <scope>NUCLEOTIDE SEQUENCE [LARGE SCALE GENOMIC DNA]</scope>
    <source>
        <tissue evidence="1">Muscle</tissue>
    </source>
</reference>
<dbReference type="Proteomes" id="UP000324222">
    <property type="component" value="Unassembled WGS sequence"/>
</dbReference>
<evidence type="ECO:0000313" key="2">
    <source>
        <dbReference type="Proteomes" id="UP000324222"/>
    </source>
</evidence>
<dbReference type="EMBL" id="VSRR010016070">
    <property type="protein sequence ID" value="MPC58884.1"/>
    <property type="molecule type" value="Genomic_DNA"/>
</dbReference>
<dbReference type="AlphaFoldDB" id="A0A5B7GQK5"/>
<proteinExistence type="predicted"/>
<evidence type="ECO:0000313" key="1">
    <source>
        <dbReference type="EMBL" id="MPC58884.1"/>
    </source>
</evidence>